<evidence type="ECO:0000313" key="1">
    <source>
        <dbReference type="EMBL" id="KAE8164620.1"/>
    </source>
</evidence>
<sequence length="250" mass="28832">MFSWRFFRLPSKAKQNVRSVPFLQFIDDFGIHRNMYRALKGFYIIPAGLCYKERRLLANIFTLTLGPHGASMDDIIMSFRSEFDKLSRGTWMSINGTKTLVTAFPLAFTGDMPQQAKNSGALAHNAIIGCRSCYCRKDQRADLKFDIINYGRYHYQTCTLRSQGNRILGKTERESFFTQHGLKDKPSALEELSPTLDLVLTRPYDVPHSEWKGLGVIMQEILSKALCKKGRDLYFKVYICQMLLLNMERL</sequence>
<dbReference type="Proteomes" id="UP000326950">
    <property type="component" value="Unassembled WGS sequence"/>
</dbReference>
<proteinExistence type="predicted"/>
<organism evidence="1 2">
    <name type="scientific">Aspergillus tamarii</name>
    <dbReference type="NCBI Taxonomy" id="41984"/>
    <lineage>
        <taxon>Eukaryota</taxon>
        <taxon>Fungi</taxon>
        <taxon>Dikarya</taxon>
        <taxon>Ascomycota</taxon>
        <taxon>Pezizomycotina</taxon>
        <taxon>Eurotiomycetes</taxon>
        <taxon>Eurotiomycetidae</taxon>
        <taxon>Eurotiales</taxon>
        <taxon>Aspergillaceae</taxon>
        <taxon>Aspergillus</taxon>
        <taxon>Aspergillus subgen. Circumdati</taxon>
    </lineage>
</organism>
<protein>
    <submittedName>
        <fullName evidence="1">Uncharacterized protein</fullName>
    </submittedName>
</protein>
<accession>A0A5N6V1X2</accession>
<reference evidence="1 2" key="1">
    <citation type="submission" date="2019-04" db="EMBL/GenBank/DDBJ databases">
        <title>Friends and foes A comparative genomics study of 23 Aspergillus species from section Flavi.</title>
        <authorList>
            <consortium name="DOE Joint Genome Institute"/>
            <person name="Kjaerbolling I."/>
            <person name="Vesth T."/>
            <person name="Frisvad J.C."/>
            <person name="Nybo J.L."/>
            <person name="Theobald S."/>
            <person name="Kildgaard S."/>
            <person name="Isbrandt T."/>
            <person name="Kuo A."/>
            <person name="Sato A."/>
            <person name="Lyhne E.K."/>
            <person name="Kogle M.E."/>
            <person name="Wiebenga A."/>
            <person name="Kun R.S."/>
            <person name="Lubbers R.J."/>
            <person name="Makela M.R."/>
            <person name="Barry K."/>
            <person name="Chovatia M."/>
            <person name="Clum A."/>
            <person name="Daum C."/>
            <person name="Haridas S."/>
            <person name="He G."/>
            <person name="LaButti K."/>
            <person name="Lipzen A."/>
            <person name="Mondo S."/>
            <person name="Riley R."/>
            <person name="Salamov A."/>
            <person name="Simmons B.A."/>
            <person name="Magnuson J.K."/>
            <person name="Henrissat B."/>
            <person name="Mortensen U.H."/>
            <person name="Larsen T.O."/>
            <person name="Devries R.P."/>
            <person name="Grigoriev I.V."/>
            <person name="Machida M."/>
            <person name="Baker S.E."/>
            <person name="Andersen M.R."/>
        </authorList>
    </citation>
    <scope>NUCLEOTIDE SEQUENCE [LARGE SCALE GENOMIC DNA]</scope>
    <source>
        <strain evidence="1 2">CBS 117626</strain>
    </source>
</reference>
<dbReference type="AlphaFoldDB" id="A0A5N6V1X2"/>
<dbReference type="OrthoDB" id="4504959at2759"/>
<name>A0A5N6V1X2_ASPTM</name>
<dbReference type="EMBL" id="ML738607">
    <property type="protein sequence ID" value="KAE8164620.1"/>
    <property type="molecule type" value="Genomic_DNA"/>
</dbReference>
<keyword evidence="2" id="KW-1185">Reference proteome</keyword>
<gene>
    <name evidence="1" type="ORF">BDV40DRAFT_310810</name>
</gene>
<evidence type="ECO:0000313" key="2">
    <source>
        <dbReference type="Proteomes" id="UP000326950"/>
    </source>
</evidence>